<dbReference type="PROSITE" id="PS51257">
    <property type="entry name" value="PROKAR_LIPOPROTEIN"/>
    <property type="match status" value="1"/>
</dbReference>
<dbReference type="eggNOG" id="COG0515">
    <property type="taxonomic scope" value="Bacteria"/>
</dbReference>
<feature type="chain" id="PRO_5004555752" description="Serine/threonine protein kinase" evidence="1">
    <location>
        <begin position="20"/>
        <end position="173"/>
    </location>
</feature>
<dbReference type="AlphaFoldDB" id="S9R536"/>
<dbReference type="RefSeq" id="WP_002621356.1">
    <property type="nucleotide sequence ID" value="NZ_ANAH02000004.1"/>
</dbReference>
<feature type="signal peptide" evidence="1">
    <location>
        <begin position="1"/>
        <end position="19"/>
    </location>
</feature>
<evidence type="ECO:0000256" key="1">
    <source>
        <dbReference type="SAM" id="SignalP"/>
    </source>
</evidence>
<name>S9R536_CYSF2</name>
<proteinExistence type="predicted"/>
<dbReference type="EMBL" id="ANAH02000004">
    <property type="protein sequence ID" value="EPX64043.1"/>
    <property type="molecule type" value="Genomic_DNA"/>
</dbReference>
<evidence type="ECO:0000313" key="3">
    <source>
        <dbReference type="Proteomes" id="UP000011682"/>
    </source>
</evidence>
<accession>S9R536</accession>
<gene>
    <name evidence="2" type="ORF">D187_005176</name>
</gene>
<evidence type="ECO:0008006" key="4">
    <source>
        <dbReference type="Google" id="ProtNLM"/>
    </source>
</evidence>
<keyword evidence="1" id="KW-0732">Signal</keyword>
<keyword evidence="3" id="KW-1185">Reference proteome</keyword>
<protein>
    <recommendedName>
        <fullName evidence="4">Serine/threonine protein kinase</fullName>
    </recommendedName>
</protein>
<sequence>MSMPPRPGLLRAVFLLGLAAGCMTTTSPSPLIPPGRVALRSNGTPGPEPCPEEALKAMRYLRIGIGEGALIQLDLNQDRVPTVTLYDGPIESMLEEPLGQLGAGTRLYGHVWTGGPQVTIRYYSAQEIGRDEIPVCGVVRVSKGKMARRPDSPPDAAMLDFSTAGVWIVNAFR</sequence>
<organism evidence="2 3">
    <name type="scientific">Cystobacter fuscus (strain ATCC 25194 / DSM 2262 / NBRC 100088 / M29)</name>
    <dbReference type="NCBI Taxonomy" id="1242864"/>
    <lineage>
        <taxon>Bacteria</taxon>
        <taxon>Pseudomonadati</taxon>
        <taxon>Myxococcota</taxon>
        <taxon>Myxococcia</taxon>
        <taxon>Myxococcales</taxon>
        <taxon>Cystobacterineae</taxon>
        <taxon>Archangiaceae</taxon>
        <taxon>Cystobacter</taxon>
    </lineage>
</organism>
<evidence type="ECO:0000313" key="2">
    <source>
        <dbReference type="EMBL" id="EPX64043.1"/>
    </source>
</evidence>
<comment type="caution">
    <text evidence="2">The sequence shown here is derived from an EMBL/GenBank/DDBJ whole genome shotgun (WGS) entry which is preliminary data.</text>
</comment>
<dbReference type="Proteomes" id="UP000011682">
    <property type="component" value="Unassembled WGS sequence"/>
</dbReference>
<reference evidence="2" key="1">
    <citation type="submission" date="2013-05" db="EMBL/GenBank/DDBJ databases">
        <title>Genome assembly of Cystobacter fuscus DSM 2262.</title>
        <authorList>
            <person name="Sharma G."/>
            <person name="Khatri I."/>
            <person name="Kaur C."/>
            <person name="Mayilraj S."/>
            <person name="Subramanian S."/>
        </authorList>
    </citation>
    <scope>NUCLEOTIDE SEQUENCE [LARGE SCALE GENOMIC DNA]</scope>
    <source>
        <strain evidence="2">DSM 2262</strain>
    </source>
</reference>